<gene>
    <name evidence="3" type="ORF">MRX98_17890</name>
</gene>
<evidence type="ECO:0008006" key="5">
    <source>
        <dbReference type="Google" id="ProtNLM"/>
    </source>
</evidence>
<evidence type="ECO:0000313" key="4">
    <source>
        <dbReference type="Proteomes" id="UP001165427"/>
    </source>
</evidence>
<dbReference type="Gene3D" id="3.40.50.1820">
    <property type="entry name" value="alpha/beta hydrolase"/>
    <property type="match status" value="2"/>
</dbReference>
<sequence length="302" mass="32448">MKAKTTSRFLSTGLTLFLTLVLLAAWGCVPTDPTGPDPDYDTFKAGPYRTTQDLRSGPSGDSGLFHPTGSGTDNKKFPIFLWGCGAASGPRNYTDHMNRIASHGFVVVAEVSSNSGTELTRALDWLISENDNPRSPLYQKLDITGESGGDNGNGGTGCDSVSPPTTGGTLAVNVAAGGHSRGSIGTFAIADDPRLKTTIHVAGGSFDGRGSRSLRNPTIYIAGENDSMATSNVERDYRATTVPVFMTVMSGVDHMQAAREGLPAIIAWLRWHLMDETERQADFFDRNGVFNTGKWDSKYKNW</sequence>
<dbReference type="AlphaFoldDB" id="A0AA41UKM2"/>
<feature type="signal peptide" evidence="2">
    <location>
        <begin position="1"/>
        <end position="24"/>
    </location>
</feature>
<evidence type="ECO:0000313" key="3">
    <source>
        <dbReference type="EMBL" id="MCJ8502454.1"/>
    </source>
</evidence>
<dbReference type="EMBL" id="JALJRB010000026">
    <property type="protein sequence ID" value="MCJ8502454.1"/>
    <property type="molecule type" value="Genomic_DNA"/>
</dbReference>
<feature type="compositionally biased region" description="Gly residues" evidence="1">
    <location>
        <begin position="146"/>
        <end position="157"/>
    </location>
</feature>
<reference evidence="3" key="1">
    <citation type="submission" date="2022-04" db="EMBL/GenBank/DDBJ databases">
        <title>Desulfatitalea alkaliphila sp. nov., a novel anaerobic sulfate-reducing bacterium isolated from terrestrial mud volcano, Taman Peninsula, Russia.</title>
        <authorList>
            <person name="Khomyakova M.A."/>
            <person name="Merkel A.Y."/>
            <person name="Slobodkin A.I."/>
        </authorList>
    </citation>
    <scope>NUCLEOTIDE SEQUENCE</scope>
    <source>
        <strain evidence="3">M08but</strain>
    </source>
</reference>
<keyword evidence="2" id="KW-0732">Signal</keyword>
<accession>A0AA41UKM2</accession>
<organism evidence="3 4">
    <name type="scientific">Desulfatitalea alkaliphila</name>
    <dbReference type="NCBI Taxonomy" id="2929485"/>
    <lineage>
        <taxon>Bacteria</taxon>
        <taxon>Pseudomonadati</taxon>
        <taxon>Thermodesulfobacteriota</taxon>
        <taxon>Desulfobacteria</taxon>
        <taxon>Desulfobacterales</taxon>
        <taxon>Desulfosarcinaceae</taxon>
        <taxon>Desulfatitalea</taxon>
    </lineage>
</organism>
<dbReference type="Proteomes" id="UP001165427">
    <property type="component" value="Unassembled WGS sequence"/>
</dbReference>
<dbReference type="RefSeq" id="WP_246913252.1">
    <property type="nucleotide sequence ID" value="NZ_JALJRB010000026.1"/>
</dbReference>
<protein>
    <recommendedName>
        <fullName evidence="5">Chlorophyllase enzyme</fullName>
    </recommendedName>
</protein>
<evidence type="ECO:0000256" key="1">
    <source>
        <dbReference type="SAM" id="MobiDB-lite"/>
    </source>
</evidence>
<feature type="chain" id="PRO_5041230650" description="Chlorophyllase enzyme" evidence="2">
    <location>
        <begin position="25"/>
        <end position="302"/>
    </location>
</feature>
<keyword evidence="4" id="KW-1185">Reference proteome</keyword>
<feature type="region of interest" description="Disordered" evidence="1">
    <location>
        <begin position="135"/>
        <end position="165"/>
    </location>
</feature>
<name>A0AA41UKM2_9BACT</name>
<dbReference type="InterPro" id="IPR029058">
    <property type="entry name" value="AB_hydrolase_fold"/>
</dbReference>
<evidence type="ECO:0000256" key="2">
    <source>
        <dbReference type="SAM" id="SignalP"/>
    </source>
</evidence>
<dbReference type="SUPFAM" id="SSF53474">
    <property type="entry name" value="alpha/beta-Hydrolases"/>
    <property type="match status" value="1"/>
</dbReference>
<comment type="caution">
    <text evidence="3">The sequence shown here is derived from an EMBL/GenBank/DDBJ whole genome shotgun (WGS) entry which is preliminary data.</text>
</comment>
<proteinExistence type="predicted"/>